<dbReference type="SMART" id="SM00028">
    <property type="entry name" value="TPR"/>
    <property type="match status" value="3"/>
</dbReference>
<dbReference type="InterPro" id="IPR011990">
    <property type="entry name" value="TPR-like_helical_dom_sf"/>
</dbReference>
<keyword evidence="2" id="KW-1185">Reference proteome</keyword>
<dbReference type="InterPro" id="IPR019734">
    <property type="entry name" value="TPR_rpt"/>
</dbReference>
<evidence type="ECO:0000313" key="1">
    <source>
        <dbReference type="EMBL" id="MDN3918752.1"/>
    </source>
</evidence>
<proteinExistence type="predicted"/>
<reference evidence="1 2" key="1">
    <citation type="submission" date="2023-06" db="EMBL/GenBank/DDBJ databases">
        <title>Pelomonas sp. PFR6 16S ribosomal RNA gene Genome sequencing and assembly.</title>
        <authorList>
            <person name="Woo H."/>
        </authorList>
    </citation>
    <scope>NUCLEOTIDE SEQUENCE [LARGE SCALE GENOMIC DNA]</scope>
    <source>
        <strain evidence="1 2">PFR6</strain>
    </source>
</reference>
<organism evidence="1 2">
    <name type="scientific">Roseateles violae</name>
    <dbReference type="NCBI Taxonomy" id="3058042"/>
    <lineage>
        <taxon>Bacteria</taxon>
        <taxon>Pseudomonadati</taxon>
        <taxon>Pseudomonadota</taxon>
        <taxon>Betaproteobacteria</taxon>
        <taxon>Burkholderiales</taxon>
        <taxon>Sphaerotilaceae</taxon>
        <taxon>Roseateles</taxon>
    </lineage>
</organism>
<dbReference type="RefSeq" id="WP_290357081.1">
    <property type="nucleotide sequence ID" value="NZ_JAUHHC010000001.1"/>
</dbReference>
<comment type="caution">
    <text evidence="1">The sequence shown here is derived from an EMBL/GenBank/DDBJ whole genome shotgun (WGS) entry which is preliminary data.</text>
</comment>
<dbReference type="EMBL" id="JAUHHC010000001">
    <property type="protein sequence ID" value="MDN3918752.1"/>
    <property type="molecule type" value="Genomic_DNA"/>
</dbReference>
<evidence type="ECO:0000313" key="2">
    <source>
        <dbReference type="Proteomes" id="UP001228044"/>
    </source>
</evidence>
<name>A0ABT8DR31_9BURK</name>
<gene>
    <name evidence="1" type="ORF">QWJ38_00550</name>
</gene>
<dbReference type="Proteomes" id="UP001228044">
    <property type="component" value="Unassembled WGS sequence"/>
</dbReference>
<evidence type="ECO:0008006" key="3">
    <source>
        <dbReference type="Google" id="ProtNLM"/>
    </source>
</evidence>
<accession>A0ABT8DR31</accession>
<dbReference type="Gene3D" id="1.25.40.10">
    <property type="entry name" value="Tetratricopeptide repeat domain"/>
    <property type="match status" value="2"/>
</dbReference>
<dbReference type="PANTHER" id="PTHR45588:SF1">
    <property type="entry name" value="WW DOMAIN-CONTAINING PROTEIN"/>
    <property type="match status" value="1"/>
</dbReference>
<sequence>MNRRPAVLRRRGLFAACAILGLGGLSTERGEAPPAPFDPLLDASGAVCGRPAMPLLLAQASTPAKKKSETAPFQPAAMQAASSAALPLYDDLGTLSWRISRPKAQAYFDQGLRLAFAFNHAEAQRAFQAAQRLDPDCAICFWGEALVLGPNINAPMFPEANAPALDALAKAQSLRAKASLREQALIDALARRYSADEKIERATLDAAYADAMQAVMQRFPEDDTIATLFAEAAMDTQPWDYWEAGGASPKGRTAALLQALETVLKRNPRHPGAIHLYIHAVEASTTPERALAPARRLAALMPGAGHIVHMPAHIYYRVGQYRESLEQNKRAVEVDEAYFKRSPSDPLYRSAYYPHNIHFVMVSALMGGDGATALPAADKLDAAIAPEIARQIAALQPIKAARFMAHARFSPAATVLQLPDPGDELLLVKLMYHYARSLALAGERRAAEAQAEITAMQKLADGADYKPFEPFGVPAREIADTARLVAQGRLAEAQGDLDGAARAFEAAIKIEDGLAYTEPPYWYYPVRQSLGAVRLRQGRLDEAEAAFRDSLARVRNNGWALAGLVEVYKRKGDAQAGRSAQQAYAKAWFGPKTGPDLQKL</sequence>
<protein>
    <recommendedName>
        <fullName evidence="3">Tetratricopeptide repeat protein</fullName>
    </recommendedName>
</protein>
<dbReference type="PANTHER" id="PTHR45588">
    <property type="entry name" value="TPR DOMAIN-CONTAINING PROTEIN"/>
    <property type="match status" value="1"/>
</dbReference>
<dbReference type="SUPFAM" id="SSF48452">
    <property type="entry name" value="TPR-like"/>
    <property type="match status" value="2"/>
</dbReference>